<name>A0A0C9TIK5_SPHS4</name>
<dbReference type="Proteomes" id="UP000054279">
    <property type="component" value="Unassembled WGS sequence"/>
</dbReference>
<accession>A0A0C9TIK5</accession>
<dbReference type="AlphaFoldDB" id="A0A0C9TIK5"/>
<evidence type="ECO:0000313" key="1">
    <source>
        <dbReference type="EMBL" id="KIJ29358.1"/>
    </source>
</evidence>
<feature type="non-terminal residue" evidence="1">
    <location>
        <position position="1"/>
    </location>
</feature>
<dbReference type="HOGENOM" id="CLU_1092200_0_0_1"/>
<reference evidence="1 2" key="1">
    <citation type="submission" date="2014-06" db="EMBL/GenBank/DDBJ databases">
        <title>Evolutionary Origins and Diversification of the Mycorrhizal Mutualists.</title>
        <authorList>
            <consortium name="DOE Joint Genome Institute"/>
            <consortium name="Mycorrhizal Genomics Consortium"/>
            <person name="Kohler A."/>
            <person name="Kuo A."/>
            <person name="Nagy L.G."/>
            <person name="Floudas D."/>
            <person name="Copeland A."/>
            <person name="Barry K.W."/>
            <person name="Cichocki N."/>
            <person name="Veneault-Fourrey C."/>
            <person name="LaButti K."/>
            <person name="Lindquist E.A."/>
            <person name="Lipzen A."/>
            <person name="Lundell T."/>
            <person name="Morin E."/>
            <person name="Murat C."/>
            <person name="Riley R."/>
            <person name="Ohm R."/>
            <person name="Sun H."/>
            <person name="Tunlid A."/>
            <person name="Henrissat B."/>
            <person name="Grigoriev I.V."/>
            <person name="Hibbett D.S."/>
            <person name="Martin F."/>
        </authorList>
    </citation>
    <scope>NUCLEOTIDE SEQUENCE [LARGE SCALE GENOMIC DNA]</scope>
    <source>
        <strain evidence="1 2">SS14</strain>
    </source>
</reference>
<sequence length="255" mass="29314">MIPEMKKVLNKARHLKVVNQFVDEFLATCRLDSAFAMHTDTLMKWNVIKPLIDSENPLTPENYNAVLPQLQSEVREYMGMLMRDLVARVRRDFPRIIALAEQYFNTNAPLSDKDFICLPTTFFECKLCPDLMQFPSMLTHEHPLQCFAFSAKQTLFATEKIIPALGGAAVVPQNRMMLRKKLFKCLLCGEICPEGRYRALYGKNIPRRMTWRQLVKHFYIHVVLRQVPGTTPSIVILSDEISNDEASDDENSATD</sequence>
<gene>
    <name evidence="1" type="ORF">M422DRAFT_36993</name>
</gene>
<keyword evidence="2" id="KW-1185">Reference proteome</keyword>
<organism evidence="1 2">
    <name type="scientific">Sphaerobolus stellatus (strain SS14)</name>
    <dbReference type="NCBI Taxonomy" id="990650"/>
    <lineage>
        <taxon>Eukaryota</taxon>
        <taxon>Fungi</taxon>
        <taxon>Dikarya</taxon>
        <taxon>Basidiomycota</taxon>
        <taxon>Agaricomycotina</taxon>
        <taxon>Agaricomycetes</taxon>
        <taxon>Phallomycetidae</taxon>
        <taxon>Geastrales</taxon>
        <taxon>Sphaerobolaceae</taxon>
        <taxon>Sphaerobolus</taxon>
    </lineage>
</organism>
<protein>
    <submittedName>
        <fullName evidence="1">Uncharacterized protein</fullName>
    </submittedName>
</protein>
<evidence type="ECO:0000313" key="2">
    <source>
        <dbReference type="Proteomes" id="UP000054279"/>
    </source>
</evidence>
<dbReference type="EMBL" id="KN837285">
    <property type="protein sequence ID" value="KIJ29358.1"/>
    <property type="molecule type" value="Genomic_DNA"/>
</dbReference>
<proteinExistence type="predicted"/>